<proteinExistence type="inferred from homology"/>
<dbReference type="SMART" id="SM00769">
    <property type="entry name" value="WHy"/>
    <property type="match status" value="1"/>
</dbReference>
<evidence type="ECO:0000259" key="2">
    <source>
        <dbReference type="SMART" id="SM00769"/>
    </source>
</evidence>
<evidence type="ECO:0000256" key="1">
    <source>
        <dbReference type="ARBA" id="ARBA00005960"/>
    </source>
</evidence>
<dbReference type="InterPro" id="IPR045043">
    <property type="entry name" value="Lea14-like"/>
</dbReference>
<dbReference type="Gene3D" id="2.60.40.1820">
    <property type="match status" value="1"/>
</dbReference>
<organism evidence="3 4">
    <name type="scientific">Castilleja foliolosa</name>
    <dbReference type="NCBI Taxonomy" id="1961234"/>
    <lineage>
        <taxon>Eukaryota</taxon>
        <taxon>Viridiplantae</taxon>
        <taxon>Streptophyta</taxon>
        <taxon>Embryophyta</taxon>
        <taxon>Tracheophyta</taxon>
        <taxon>Spermatophyta</taxon>
        <taxon>Magnoliopsida</taxon>
        <taxon>eudicotyledons</taxon>
        <taxon>Gunneridae</taxon>
        <taxon>Pentapetalae</taxon>
        <taxon>asterids</taxon>
        <taxon>lamiids</taxon>
        <taxon>Lamiales</taxon>
        <taxon>Orobanchaceae</taxon>
        <taxon>Pedicularideae</taxon>
        <taxon>Castillejinae</taxon>
        <taxon>Castilleja</taxon>
    </lineage>
</organism>
<dbReference type="SUPFAM" id="SSF117070">
    <property type="entry name" value="LEA14-like"/>
    <property type="match status" value="1"/>
</dbReference>
<reference evidence="4" key="1">
    <citation type="journal article" date="2024" name="IScience">
        <title>Strigolactones Initiate the Formation of Haustorium-like Structures in Castilleja.</title>
        <authorList>
            <person name="Buerger M."/>
            <person name="Peterson D."/>
            <person name="Chory J."/>
        </authorList>
    </citation>
    <scope>NUCLEOTIDE SEQUENCE [LARGE SCALE GENOMIC DNA]</scope>
</reference>
<name>A0ABD3DG53_9LAMI</name>
<dbReference type="PANTHER" id="PTHR31459">
    <property type="match status" value="1"/>
</dbReference>
<dbReference type="Pfam" id="PF03168">
    <property type="entry name" value="LEA_2"/>
    <property type="match status" value="1"/>
</dbReference>
<dbReference type="GO" id="GO:0006950">
    <property type="term" value="P:response to stress"/>
    <property type="evidence" value="ECO:0007669"/>
    <property type="project" value="UniProtKB-ARBA"/>
</dbReference>
<gene>
    <name evidence="3" type="ORF">CASFOL_014879</name>
</gene>
<dbReference type="Proteomes" id="UP001632038">
    <property type="component" value="Unassembled WGS sequence"/>
</dbReference>
<feature type="domain" description="Water stress and hypersensitive response" evidence="2">
    <location>
        <begin position="23"/>
        <end position="140"/>
    </location>
</feature>
<dbReference type="FunFam" id="2.60.40.1820:FF:000001">
    <property type="entry name" value="Desiccation protectant protein Lea14-like"/>
    <property type="match status" value="1"/>
</dbReference>
<protein>
    <recommendedName>
        <fullName evidence="2">Water stress and hypersensitive response domain-containing protein</fullName>
    </recommendedName>
</protein>
<evidence type="ECO:0000313" key="3">
    <source>
        <dbReference type="EMBL" id="KAL3639911.1"/>
    </source>
</evidence>
<accession>A0ABD3DG53</accession>
<dbReference type="AlphaFoldDB" id="A0ABD3DG53"/>
<dbReference type="EMBL" id="JAVIJP010000017">
    <property type="protein sequence ID" value="KAL3639911.1"/>
    <property type="molecule type" value="Genomic_DNA"/>
</dbReference>
<dbReference type="InterPro" id="IPR013990">
    <property type="entry name" value="WHy-dom"/>
</dbReference>
<comment type="caution">
    <text evidence="3">The sequence shown here is derived from an EMBL/GenBank/DDBJ whole genome shotgun (WGS) entry which is preliminary data.</text>
</comment>
<evidence type="ECO:0000313" key="4">
    <source>
        <dbReference type="Proteomes" id="UP001632038"/>
    </source>
</evidence>
<comment type="similarity">
    <text evidence="1">Belongs to the LEA type 2 family.</text>
</comment>
<keyword evidence="4" id="KW-1185">Reference proteome</keyword>
<dbReference type="PANTHER" id="PTHR31459:SF19">
    <property type="entry name" value="DESICCATION-RELATED PROTEIN LEA14-RELATED"/>
    <property type="match status" value="1"/>
</dbReference>
<dbReference type="InterPro" id="IPR004864">
    <property type="entry name" value="LEA_2"/>
</dbReference>
<sequence>MDMFEKAKNYLSEKMADMATPEATITDVDLKGFGLSGLTLLAKVCVSNPYSVSIPIGEIAYVVKSAGRGIASGTIPDPGSLKASDKTMLEVTVKLPHSAVVSLVRDIGGDWDIDYVLELGLIIDLPVIGNITIPISYAGEMKLPSISGFFGGGEEKTCETSSAAAETK</sequence>